<dbReference type="KEGG" id="hut:Huta_1454"/>
<name>C7NNV5_HALUD</name>
<dbReference type="InterPro" id="IPR013389">
    <property type="entry name" value="CRISPR-assoc_prot_Cas8b"/>
</dbReference>
<dbReference type="Proteomes" id="UP000002071">
    <property type="component" value="Chromosome"/>
</dbReference>
<dbReference type="GeneID" id="8383733"/>
<reference evidence="1 2" key="1">
    <citation type="journal article" date="2009" name="Stand. Genomic Sci.">
        <title>Complete genome sequence of Halorhabdus utahensis type strain (AX-2).</title>
        <authorList>
            <person name="Anderson I."/>
            <person name="Tindall B.J."/>
            <person name="Pomrenke H."/>
            <person name="Goker M."/>
            <person name="Lapidus A."/>
            <person name="Nolan M."/>
            <person name="Copeland A."/>
            <person name="Glavina Del Rio T."/>
            <person name="Chen F."/>
            <person name="Tice H."/>
            <person name="Cheng J.F."/>
            <person name="Lucas S."/>
            <person name="Chertkov O."/>
            <person name="Bruce D."/>
            <person name="Brettin T."/>
            <person name="Detter J.C."/>
            <person name="Han C."/>
            <person name="Goodwin L."/>
            <person name="Land M."/>
            <person name="Hauser L."/>
            <person name="Chang Y.J."/>
            <person name="Jeffries C.D."/>
            <person name="Pitluck S."/>
            <person name="Pati A."/>
            <person name="Mavromatis K."/>
            <person name="Ivanova N."/>
            <person name="Ovchinnikova G."/>
            <person name="Chen A."/>
            <person name="Palaniappan K."/>
            <person name="Chain P."/>
            <person name="Rohde M."/>
            <person name="Bristow J."/>
            <person name="Eisen J.A."/>
            <person name="Markowitz V."/>
            <person name="Hugenholtz P."/>
            <person name="Kyrpides N.C."/>
            <person name="Klenk H.P."/>
        </authorList>
    </citation>
    <scope>NUCLEOTIDE SEQUENCE [LARGE SCALE GENOMIC DNA]</scope>
    <source>
        <strain evidence="2">DSM 12940 / JCM 11049 / AX-2</strain>
    </source>
</reference>
<organism evidence="1 2">
    <name type="scientific">Halorhabdus utahensis (strain DSM 12940 / JCM 11049 / AX-2)</name>
    <dbReference type="NCBI Taxonomy" id="519442"/>
    <lineage>
        <taxon>Archaea</taxon>
        <taxon>Methanobacteriati</taxon>
        <taxon>Methanobacteriota</taxon>
        <taxon>Stenosarchaea group</taxon>
        <taxon>Halobacteria</taxon>
        <taxon>Halobacteriales</taxon>
        <taxon>Haloarculaceae</taxon>
        <taxon>Halorhabdus</taxon>
    </lineage>
</organism>
<keyword evidence="2" id="KW-1185">Reference proteome</keyword>
<dbReference type="STRING" id="519442.Huta_1454"/>
<dbReference type="OrthoDB" id="193050at2157"/>
<sequence>MLSPDEFREEYPPERLDDELPEIPITSLRTIQYLYGKLYTLATAGGGTYGPYLTPDEAGDLIDTDDSLIVVRVDLSGEEPALAKNGSGPVEVSRYSADLVERVGHCKYPAARGIDHSVTHQAGRNSDPEKLARYAKERLTKWATDSVVQEAAADHEDGWIVEALATLGEDDDALDRIEDDLTTKLGGESTTALLTVQVKTEPDGGYQWPGDLDVFNEAMRQRKLSKLVTKNKADDSSGEATDLVTGQRTRTVGTSEDPQNYFLGKQLEKFPGLDIEEAWRTHSISEDAAVTVMNAETFVEACTYRTFGAKVYYLPYFFGRASTEEIYELYNLLYQAATDDDDLTPVEKAYEDFQGNDDTSLRFYVSAVMPHQMSRYDVFGETLNGRLLYPRDLARHHNRIVSDTSAFNTDTDWSAPLPTNENWGLLTADDEALHSVSSGWYFYQTFGERDDDEADADDPRIEALVSVLGGDAIAVETLLSEYVDRIIADEDDDEVEGFPSFRVASQFAQLCALATETLDLLTTDDPGKRPITIEPDYEVDTMESLEDIQIIPDGGHPAAPKLESFIEETPAIARQSDADDALDEADAERRQSVRNQRRGAFMLGALVGEVGSYQEYSEDRSTTLVDQFPVKSITQSRVKKVTREAIGKTLTYTRQEKKSGGSFPGTKFEHVVEELRKTIVNPDPDDWDIDTEDLRFYYALGVTYGLNDHPEWDSTTEDTEEDI</sequence>
<protein>
    <submittedName>
        <fullName evidence="1">CRISPR-associated protein, Csh1 family</fullName>
    </submittedName>
</protein>
<gene>
    <name evidence="1" type="ordered locus">Huta_1454</name>
</gene>
<dbReference type="InterPro" id="IPR013420">
    <property type="entry name" value="CRISPR-assoc_prot_Cas8b/Csh1_C"/>
</dbReference>
<proteinExistence type="predicted"/>
<dbReference type="RefSeq" id="WP_015789204.1">
    <property type="nucleotide sequence ID" value="NC_013158.1"/>
</dbReference>
<evidence type="ECO:0000313" key="2">
    <source>
        <dbReference type="Proteomes" id="UP000002071"/>
    </source>
</evidence>
<dbReference type="EMBL" id="CP001687">
    <property type="protein sequence ID" value="ACV11630.1"/>
    <property type="molecule type" value="Genomic_DNA"/>
</dbReference>
<dbReference type="NCBIfam" id="TIGR02591">
    <property type="entry name" value="cas_Csh1"/>
    <property type="match status" value="1"/>
</dbReference>
<dbReference type="HOGENOM" id="CLU_391622_0_0_2"/>
<dbReference type="Pfam" id="PF09484">
    <property type="entry name" value="Cas_TM1802"/>
    <property type="match status" value="2"/>
</dbReference>
<accession>C7NNV5</accession>
<evidence type="ECO:0000313" key="1">
    <source>
        <dbReference type="EMBL" id="ACV11630.1"/>
    </source>
</evidence>
<dbReference type="CDD" id="cd09691">
    <property type="entry name" value="Cas8b_I-B"/>
    <property type="match status" value="1"/>
</dbReference>
<dbReference type="AlphaFoldDB" id="C7NNV5"/>
<dbReference type="eggNOG" id="arCOG05124">
    <property type="taxonomic scope" value="Archaea"/>
</dbReference>